<dbReference type="PANTHER" id="PTHR32071">
    <property type="entry name" value="TRANSCRIPTIONAL REGULATORY PROTEIN"/>
    <property type="match status" value="1"/>
</dbReference>
<dbReference type="PANTHER" id="PTHR32071:SF57">
    <property type="entry name" value="C4-DICARBOXYLATE TRANSPORT TRANSCRIPTIONAL REGULATORY PROTEIN DCTD"/>
    <property type="match status" value="1"/>
</dbReference>
<evidence type="ECO:0000313" key="7">
    <source>
        <dbReference type="Proteomes" id="UP000283880"/>
    </source>
</evidence>
<comment type="caution">
    <text evidence="6">The sequence shown here is derived from an EMBL/GenBank/DDBJ whole genome shotgun (WGS) entry which is preliminary data.</text>
</comment>
<dbReference type="PRINTS" id="PR01590">
    <property type="entry name" value="HTHFIS"/>
</dbReference>
<dbReference type="InterPro" id="IPR035965">
    <property type="entry name" value="PAS-like_dom_sf"/>
</dbReference>
<dbReference type="CDD" id="cd00009">
    <property type="entry name" value="AAA"/>
    <property type="match status" value="1"/>
</dbReference>
<dbReference type="GO" id="GO:0005524">
    <property type="term" value="F:ATP binding"/>
    <property type="evidence" value="ECO:0007669"/>
    <property type="project" value="UniProtKB-KW"/>
</dbReference>
<dbReference type="Pfam" id="PF25601">
    <property type="entry name" value="AAA_lid_14"/>
    <property type="match status" value="1"/>
</dbReference>
<keyword evidence="4" id="KW-0804">Transcription</keyword>
<dbReference type="RefSeq" id="WP_117777445.1">
    <property type="nucleotide sequence ID" value="NZ_JAWRJJ010000014.1"/>
</dbReference>
<dbReference type="SMART" id="SM00382">
    <property type="entry name" value="AAA"/>
    <property type="match status" value="1"/>
</dbReference>
<dbReference type="InterPro" id="IPR025662">
    <property type="entry name" value="Sigma_54_int_dom_ATP-bd_1"/>
</dbReference>
<dbReference type="Gene3D" id="1.10.10.60">
    <property type="entry name" value="Homeodomain-like"/>
    <property type="match status" value="1"/>
</dbReference>
<dbReference type="SUPFAM" id="SSF159800">
    <property type="entry name" value="PrpR receptor domain-like"/>
    <property type="match status" value="1"/>
</dbReference>
<dbReference type="Gene3D" id="3.30.450.20">
    <property type="entry name" value="PAS domain"/>
    <property type="match status" value="1"/>
</dbReference>
<organism evidence="6 7">
    <name type="scientific">Enterocloster asparagiformis</name>
    <dbReference type="NCBI Taxonomy" id="333367"/>
    <lineage>
        <taxon>Bacteria</taxon>
        <taxon>Bacillati</taxon>
        <taxon>Bacillota</taxon>
        <taxon>Clostridia</taxon>
        <taxon>Lachnospirales</taxon>
        <taxon>Lachnospiraceae</taxon>
        <taxon>Enterocloster</taxon>
    </lineage>
</organism>
<dbReference type="Pfam" id="PF06506">
    <property type="entry name" value="PrpR_N"/>
    <property type="match status" value="1"/>
</dbReference>
<evidence type="ECO:0000313" key="6">
    <source>
        <dbReference type="EMBL" id="RGX29659.1"/>
    </source>
</evidence>
<dbReference type="Gene3D" id="1.10.8.60">
    <property type="match status" value="1"/>
</dbReference>
<keyword evidence="1" id="KW-0547">Nucleotide-binding</keyword>
<dbReference type="FunFam" id="3.40.50.300:FF:000006">
    <property type="entry name" value="DNA-binding transcriptional regulator NtrC"/>
    <property type="match status" value="1"/>
</dbReference>
<dbReference type="InterPro" id="IPR058031">
    <property type="entry name" value="AAA_lid_NorR"/>
</dbReference>
<name>A0A413FG46_9FIRM</name>
<dbReference type="SUPFAM" id="SSF55785">
    <property type="entry name" value="PYP-like sensor domain (PAS domain)"/>
    <property type="match status" value="1"/>
</dbReference>
<dbReference type="Proteomes" id="UP000283880">
    <property type="component" value="Unassembled WGS sequence"/>
</dbReference>
<reference evidence="6 7" key="1">
    <citation type="submission" date="2018-08" db="EMBL/GenBank/DDBJ databases">
        <title>A genome reference for cultivated species of the human gut microbiota.</title>
        <authorList>
            <person name="Zou Y."/>
            <person name="Xue W."/>
            <person name="Luo G."/>
        </authorList>
    </citation>
    <scope>NUCLEOTIDE SEQUENCE [LARGE SCALE GENOMIC DNA]</scope>
    <source>
        <strain evidence="6 7">AF04-15</strain>
    </source>
</reference>
<evidence type="ECO:0000259" key="5">
    <source>
        <dbReference type="PROSITE" id="PS50045"/>
    </source>
</evidence>
<sequence length="655" mass="73493">MKQEGGRPAKTRLLFVVPYPELKEKAEFVVRNYPERSRIAVDIRVLTVEEMPEKMDVSAYDAVIARGYSAQKIRQLADQVPVIGLEISGYDIVRAIMECKELANPGKIAVISPDGPLYEVEAVCGHFGCQARAYRTTRPEELVQVIRRAREEGCDAAIGGYSVNLYAKQEGMPSVVIRTGEDTIRQALGEAVRIVEQIRKEQVVSQTYKTIIYASKEGILYVDSRGIIQVRNRVIREMEGNNSLMHRKLEEVIPFFAEPFREAVATGREVSGKIYTFPQTRITVSAEFTPVVVGRKVAGVVVNVSDITKIQEMEGKIRRKMGEKGLRARYTFDDIIHESAVMEETIAQARRYAASEANVMILGETGTGKELFAQSIHNASQRKNGPFVAINCAALPENLLESELFGYVEGAFTGTAKGGKMGLFEQAHGGTLFLDEIGEISLAIQTKLLRALQEREVRRIGDDKVISVNVRIISATNKNLTRLTGRGDFRRDLMYRLDVLRLLIPPLRKRGQDAWLLFGRLLDSYGADRMGAPAMEPEALAMFRSYPFRGNIRELENVTERIMVLCRGGRISAADMEQILYPRDVEDEELPAEGDGGLSAGTWEREYKKEQPSGVSERELILWGLKQCQGNQSRTAKLLGMDRSTLWRKRQKYGI</sequence>
<feature type="domain" description="Sigma-54 factor interaction" evidence="5">
    <location>
        <begin position="335"/>
        <end position="564"/>
    </location>
</feature>
<dbReference type="PROSITE" id="PS00676">
    <property type="entry name" value="SIGMA54_INTERACT_2"/>
    <property type="match status" value="1"/>
</dbReference>
<dbReference type="InterPro" id="IPR002078">
    <property type="entry name" value="Sigma_54_int"/>
</dbReference>
<evidence type="ECO:0000256" key="1">
    <source>
        <dbReference type="ARBA" id="ARBA00022741"/>
    </source>
</evidence>
<keyword evidence="2" id="KW-0067">ATP-binding</keyword>
<dbReference type="EMBL" id="QSBM01000007">
    <property type="protein sequence ID" value="RGX29659.1"/>
    <property type="molecule type" value="Genomic_DNA"/>
</dbReference>
<dbReference type="InterPro" id="IPR025943">
    <property type="entry name" value="Sigma_54_int_dom_ATP-bd_2"/>
</dbReference>
<dbReference type="AlphaFoldDB" id="A0A413FG46"/>
<dbReference type="GO" id="GO:0000156">
    <property type="term" value="F:phosphorelay response regulator activity"/>
    <property type="evidence" value="ECO:0007669"/>
    <property type="project" value="InterPro"/>
</dbReference>
<dbReference type="Pfam" id="PF02954">
    <property type="entry name" value="HTH_8"/>
    <property type="match status" value="1"/>
</dbReference>
<proteinExistence type="predicted"/>
<dbReference type="InterPro" id="IPR027417">
    <property type="entry name" value="P-loop_NTPase"/>
</dbReference>
<dbReference type="InterPro" id="IPR003593">
    <property type="entry name" value="AAA+_ATPase"/>
</dbReference>
<dbReference type="Gene3D" id="3.40.50.10660">
    <property type="entry name" value="PrpR receptor domain-like"/>
    <property type="match status" value="1"/>
</dbReference>
<dbReference type="PROSITE" id="PS50045">
    <property type="entry name" value="SIGMA54_INTERACT_4"/>
    <property type="match status" value="1"/>
</dbReference>
<dbReference type="InterPro" id="IPR009057">
    <property type="entry name" value="Homeodomain-like_sf"/>
</dbReference>
<dbReference type="GO" id="GO:0043565">
    <property type="term" value="F:sequence-specific DNA binding"/>
    <property type="evidence" value="ECO:0007669"/>
    <property type="project" value="InterPro"/>
</dbReference>
<gene>
    <name evidence="6" type="ORF">DWV29_11100</name>
</gene>
<accession>A0A413FG46</accession>
<dbReference type="SUPFAM" id="SSF52540">
    <property type="entry name" value="P-loop containing nucleoside triphosphate hydrolases"/>
    <property type="match status" value="1"/>
</dbReference>
<dbReference type="Gene3D" id="3.40.50.2300">
    <property type="match status" value="1"/>
</dbReference>
<dbReference type="Gene3D" id="3.40.50.300">
    <property type="entry name" value="P-loop containing nucleotide triphosphate hydrolases"/>
    <property type="match status" value="1"/>
</dbReference>
<protein>
    <submittedName>
        <fullName evidence="6">AAA family ATPase</fullName>
    </submittedName>
</protein>
<dbReference type="GO" id="GO:0006355">
    <property type="term" value="P:regulation of DNA-templated transcription"/>
    <property type="evidence" value="ECO:0007669"/>
    <property type="project" value="InterPro"/>
</dbReference>
<dbReference type="Pfam" id="PF00158">
    <property type="entry name" value="Sigma54_activat"/>
    <property type="match status" value="1"/>
</dbReference>
<dbReference type="PROSITE" id="PS00675">
    <property type="entry name" value="SIGMA54_INTERACT_1"/>
    <property type="match status" value="1"/>
</dbReference>
<dbReference type="InterPro" id="IPR010524">
    <property type="entry name" value="Sig_transdc_resp-reg_PrpR_N"/>
</dbReference>
<dbReference type="SUPFAM" id="SSF46689">
    <property type="entry name" value="Homeodomain-like"/>
    <property type="match status" value="1"/>
</dbReference>
<dbReference type="InterPro" id="IPR002197">
    <property type="entry name" value="HTH_Fis"/>
</dbReference>
<evidence type="ECO:0000256" key="4">
    <source>
        <dbReference type="ARBA" id="ARBA00023163"/>
    </source>
</evidence>
<keyword evidence="3" id="KW-0805">Transcription regulation</keyword>
<evidence type="ECO:0000256" key="2">
    <source>
        <dbReference type="ARBA" id="ARBA00022840"/>
    </source>
</evidence>
<evidence type="ECO:0000256" key="3">
    <source>
        <dbReference type="ARBA" id="ARBA00023015"/>
    </source>
</evidence>
<dbReference type="OrthoDB" id="9764280at2"/>